<evidence type="ECO:0000256" key="2">
    <source>
        <dbReference type="ARBA" id="ARBA00009665"/>
    </source>
</evidence>
<dbReference type="Pfam" id="PF03105">
    <property type="entry name" value="SPX"/>
    <property type="match status" value="1"/>
</dbReference>
<feature type="compositionally biased region" description="Low complexity" evidence="6">
    <location>
        <begin position="895"/>
        <end position="905"/>
    </location>
</feature>
<keyword evidence="3 7" id="KW-0812">Transmembrane</keyword>
<feature type="compositionally biased region" description="Acidic residues" evidence="6">
    <location>
        <begin position="883"/>
        <end position="894"/>
    </location>
</feature>
<dbReference type="PANTHER" id="PTHR10783">
    <property type="entry name" value="XENOTROPIC AND POLYTROPIC RETROVIRUS RECEPTOR 1-RELATED"/>
    <property type="match status" value="1"/>
</dbReference>
<dbReference type="InterPro" id="IPR004331">
    <property type="entry name" value="SPX_dom"/>
</dbReference>
<evidence type="ECO:0000313" key="10">
    <source>
        <dbReference type="EMBL" id="KAG0281227.1"/>
    </source>
</evidence>
<reference evidence="10" key="1">
    <citation type="journal article" date="2020" name="Fungal Divers.">
        <title>Resolving the Mortierellaceae phylogeny through synthesis of multi-gene phylogenetics and phylogenomics.</title>
        <authorList>
            <person name="Vandepol N."/>
            <person name="Liber J."/>
            <person name="Desiro A."/>
            <person name="Na H."/>
            <person name="Kennedy M."/>
            <person name="Barry K."/>
            <person name="Grigoriev I.V."/>
            <person name="Miller A.N."/>
            <person name="O'Donnell K."/>
            <person name="Stajich J.E."/>
            <person name="Bonito G."/>
        </authorList>
    </citation>
    <scope>NUCLEOTIDE SEQUENCE</scope>
    <source>
        <strain evidence="10">NRRL 28262</strain>
    </source>
</reference>
<comment type="caution">
    <text evidence="10">The sequence shown here is derived from an EMBL/GenBank/DDBJ whole genome shotgun (WGS) entry which is preliminary data.</text>
</comment>
<feature type="transmembrane region" description="Helical" evidence="7">
    <location>
        <begin position="827"/>
        <end position="845"/>
    </location>
</feature>
<evidence type="ECO:0000259" key="9">
    <source>
        <dbReference type="PROSITE" id="PS51382"/>
    </source>
</evidence>
<evidence type="ECO:0000256" key="6">
    <source>
        <dbReference type="SAM" id="MobiDB-lite"/>
    </source>
</evidence>
<keyword evidence="5 7" id="KW-0472">Membrane</keyword>
<evidence type="ECO:0000256" key="5">
    <source>
        <dbReference type="ARBA" id="ARBA00023136"/>
    </source>
</evidence>
<evidence type="ECO:0000256" key="4">
    <source>
        <dbReference type="ARBA" id="ARBA00022989"/>
    </source>
</evidence>
<dbReference type="GO" id="GO:0000822">
    <property type="term" value="F:inositol hexakisphosphate binding"/>
    <property type="evidence" value="ECO:0007669"/>
    <property type="project" value="TreeGrafter"/>
</dbReference>
<dbReference type="GO" id="GO:0006817">
    <property type="term" value="P:phosphate ion transport"/>
    <property type="evidence" value="ECO:0007669"/>
    <property type="project" value="TreeGrafter"/>
</dbReference>
<name>A0AAD4DLD7_9FUNG</name>
<dbReference type="GO" id="GO:0016036">
    <property type="term" value="P:cellular response to phosphate starvation"/>
    <property type="evidence" value="ECO:0007669"/>
    <property type="project" value="TreeGrafter"/>
</dbReference>
<feature type="compositionally biased region" description="Low complexity" evidence="6">
    <location>
        <begin position="66"/>
        <end position="92"/>
    </location>
</feature>
<feature type="compositionally biased region" description="Polar residues" evidence="6">
    <location>
        <begin position="1046"/>
        <end position="1058"/>
    </location>
</feature>
<sequence length="1274" mass="143847">MKFAKYLQEEVVPEWRKAYINYKQGKKHLKAIERVLDELDLKAAQALEEHEAREALQDTLSPLPTLVQQQQQQPSNPSSTKASKSESTASTPIMSRRRGSGRNYSSINFLPPLALSASTTSPRRQGETPTTTVTVVEEENRSAFGGRTLNGDEHDGDGDDEEAATARTVQPKEVDGLRQSLGSTAFQFGQTARSQSTQLLKNLSRRFTIIGPSEIPVRVRSIQIDDNSIDNILDQLLPEEQVFFQFLDSQLELVNNFYQEKELEAVTKLKVIQQQLFVASQWKRRYDDHMARAKAEHGWYAAEWSRVRKGFDNLIRVDTAVTEDVTLNSKKSGFTPVGTFTGGVGAKLDAERMLRHRDLRGLDSPNGASVGVAGNHKISLDALAYQEELELQEEEDRRQYLNHKVARTRIKAALYEFYRSLEMIKNYKVLNHTGFAKILKKFDKTAGWKGSKPYMNSRLKPAYFMTSVVIEDLIKETEDLFIETFEKGHRRRGMAKLRIPDSKNQTHHFTATRIGMYMGLAAPLLFQALQAAFSSEMPEEIPYWDGLLLVYAGLFLTFLFACLFGINMYVWAKARINYKFIFEFDPRDNLDYHEYFELPILLILLLTLAVYLDFGSKLTQHVATAYWPLILMSITVAIIFCPLPIAHFTARRWFISSIGRILASGYYRVEFRDFFLADEMNSLSYSIEQFEFAMCAYSEQWSDLSWFRFLQCLRRYRDTLEWFPHLVNAGKYSASLINLFVYFSFRHYGGAHLKTAWIFVSVLTSCYTFGWDVYMDWGLFRFGKNGGGAHGHPFLRPELVYSRTWVYYMAIVLDFLGRFSWTARLISMNINVMVLSFILAFLEVLRRWQWNFFRLENEHLNNCGQFRAIKDIPLPFHIRVQGESDDEEDEDDDNNSNNLNHHSHYNSSNNNIISDALHYHQDRSGSHPDLHRQDLQYHVHQEGVFHLQEDQDEDSADRGSTFPHLSMASSSRKSGLVRSSSSQSSLFGALSNGSHAHGLSNLSSNAGVGVGVGIGTGGGGEDEERGGGREGGERGVQPPKLRTSKSRTSFHSATSFSQPRRPYGAMAQRSFSHGSTAQGIAATGGGGEMNSLTGIPAAHLSRTSLHDTATATATAGVGASNTSLHHPFSTSRSNSFVDNAVAEAGFTGVQREILEAELTNSNKKFYDRRDFDSKIIEVENSSSDLWQRRQPRKEKSMTGLNSLHGLQALSSGGAIGGGGQGGLEERVHDFERRAKSQAVQPRRKMSMGTRMRNSIFGRRGQSSDSEDDEEADTE</sequence>
<dbReference type="Pfam" id="PF03124">
    <property type="entry name" value="EXS"/>
    <property type="match status" value="1"/>
</dbReference>
<feature type="transmembrane region" description="Helical" evidence="7">
    <location>
        <begin position="624"/>
        <end position="646"/>
    </location>
</feature>
<dbReference type="PROSITE" id="PS51380">
    <property type="entry name" value="EXS"/>
    <property type="match status" value="1"/>
</dbReference>
<dbReference type="EMBL" id="JAAAIL010000027">
    <property type="protein sequence ID" value="KAG0281227.1"/>
    <property type="molecule type" value="Genomic_DNA"/>
</dbReference>
<evidence type="ECO:0000313" key="11">
    <source>
        <dbReference type="Proteomes" id="UP001194580"/>
    </source>
</evidence>
<feature type="compositionally biased region" description="Low complexity" evidence="6">
    <location>
        <begin position="968"/>
        <end position="978"/>
    </location>
</feature>
<dbReference type="InterPro" id="IPR004342">
    <property type="entry name" value="EXS_C"/>
</dbReference>
<dbReference type="PROSITE" id="PS51382">
    <property type="entry name" value="SPX"/>
    <property type="match status" value="1"/>
</dbReference>
<dbReference type="AlphaFoldDB" id="A0AAD4DLD7"/>
<dbReference type="CDD" id="cd14475">
    <property type="entry name" value="SPX_SYG1_like"/>
    <property type="match status" value="1"/>
</dbReference>
<feature type="transmembrane region" description="Helical" evidence="7">
    <location>
        <begin position="755"/>
        <end position="774"/>
    </location>
</feature>
<feature type="domain" description="EXS" evidence="8">
    <location>
        <begin position="688"/>
        <end position="886"/>
    </location>
</feature>
<dbReference type="GO" id="GO:0005886">
    <property type="term" value="C:plasma membrane"/>
    <property type="evidence" value="ECO:0007669"/>
    <property type="project" value="TreeGrafter"/>
</dbReference>
<evidence type="ECO:0000259" key="8">
    <source>
        <dbReference type="PROSITE" id="PS51380"/>
    </source>
</evidence>
<comment type="similarity">
    <text evidence="2">Belongs to the SYG1 (TC 2.A.94) family.</text>
</comment>
<keyword evidence="4 7" id="KW-1133">Transmembrane helix</keyword>
<feature type="region of interest" description="Disordered" evidence="6">
    <location>
        <begin position="950"/>
        <end position="978"/>
    </location>
</feature>
<feature type="domain" description="SPX" evidence="9">
    <location>
        <begin position="1"/>
        <end position="456"/>
    </location>
</feature>
<accession>A0AAD4DLD7</accession>
<evidence type="ECO:0000256" key="3">
    <source>
        <dbReference type="ARBA" id="ARBA00022692"/>
    </source>
</evidence>
<organism evidence="10 11">
    <name type="scientific">Linnemannia exigua</name>
    <dbReference type="NCBI Taxonomy" id="604196"/>
    <lineage>
        <taxon>Eukaryota</taxon>
        <taxon>Fungi</taxon>
        <taxon>Fungi incertae sedis</taxon>
        <taxon>Mucoromycota</taxon>
        <taxon>Mortierellomycotina</taxon>
        <taxon>Mortierellomycetes</taxon>
        <taxon>Mortierellales</taxon>
        <taxon>Mortierellaceae</taxon>
        <taxon>Linnemannia</taxon>
    </lineage>
</organism>
<dbReference type="GO" id="GO:0005794">
    <property type="term" value="C:Golgi apparatus"/>
    <property type="evidence" value="ECO:0007669"/>
    <property type="project" value="TreeGrafter"/>
</dbReference>
<feature type="region of interest" description="Disordered" evidence="6">
    <location>
        <begin position="66"/>
        <end position="174"/>
    </location>
</feature>
<feature type="region of interest" description="Disordered" evidence="6">
    <location>
        <begin position="1013"/>
        <end position="1063"/>
    </location>
</feature>
<feature type="compositionally biased region" description="Acidic residues" evidence="6">
    <location>
        <begin position="154"/>
        <end position="163"/>
    </location>
</feature>
<evidence type="ECO:0000256" key="1">
    <source>
        <dbReference type="ARBA" id="ARBA00004141"/>
    </source>
</evidence>
<feature type="compositionally biased region" description="Acidic residues" evidence="6">
    <location>
        <begin position="1264"/>
        <end position="1274"/>
    </location>
</feature>
<dbReference type="Proteomes" id="UP001194580">
    <property type="component" value="Unassembled WGS sequence"/>
</dbReference>
<comment type="subcellular location">
    <subcellularLocation>
        <location evidence="1">Membrane</location>
        <topology evidence="1">Multi-pass membrane protein</topology>
    </subcellularLocation>
</comment>
<gene>
    <name evidence="10" type="ORF">BGZ95_005832</name>
</gene>
<proteinExistence type="inferred from homology"/>
<dbReference type="PANTHER" id="PTHR10783:SF103">
    <property type="entry name" value="SOLUTE CARRIER FAMILY 53 MEMBER 1"/>
    <property type="match status" value="1"/>
</dbReference>
<feature type="transmembrane region" description="Helical" evidence="7">
    <location>
        <begin position="805"/>
        <end position="821"/>
    </location>
</feature>
<feature type="transmembrane region" description="Helical" evidence="7">
    <location>
        <begin position="592"/>
        <end position="612"/>
    </location>
</feature>
<feature type="region of interest" description="Disordered" evidence="6">
    <location>
        <begin position="883"/>
        <end position="905"/>
    </location>
</feature>
<feature type="region of interest" description="Disordered" evidence="6">
    <location>
        <begin position="1231"/>
        <end position="1274"/>
    </location>
</feature>
<feature type="transmembrane region" description="Helical" evidence="7">
    <location>
        <begin position="548"/>
        <end position="571"/>
    </location>
</feature>
<keyword evidence="11" id="KW-1185">Reference proteome</keyword>
<protein>
    <submittedName>
        <fullName evidence="10">Uncharacterized protein</fullName>
    </submittedName>
</protein>
<evidence type="ECO:0000256" key="7">
    <source>
        <dbReference type="SAM" id="Phobius"/>
    </source>
</evidence>